<protein>
    <recommendedName>
        <fullName evidence="3">Carrier domain-containing protein</fullName>
    </recommendedName>
</protein>
<organism evidence="1 2">
    <name type="scientific">Geomesophilobacter sediminis</name>
    <dbReference type="NCBI Taxonomy" id="2798584"/>
    <lineage>
        <taxon>Bacteria</taxon>
        <taxon>Pseudomonadati</taxon>
        <taxon>Thermodesulfobacteriota</taxon>
        <taxon>Desulfuromonadia</taxon>
        <taxon>Geobacterales</taxon>
        <taxon>Geobacteraceae</taxon>
        <taxon>Geomesophilobacter</taxon>
    </lineage>
</organism>
<keyword evidence="2" id="KW-1185">Reference proteome</keyword>
<comment type="caution">
    <text evidence="1">The sequence shown here is derived from an EMBL/GenBank/DDBJ whole genome shotgun (WGS) entry which is preliminary data.</text>
</comment>
<dbReference type="Proteomes" id="UP000636888">
    <property type="component" value="Unassembled WGS sequence"/>
</dbReference>
<dbReference type="EMBL" id="JAEMHM010000025">
    <property type="protein sequence ID" value="MBJ6727563.1"/>
    <property type="molecule type" value="Genomic_DNA"/>
</dbReference>
<name>A0A8J7M3M8_9BACT</name>
<dbReference type="AlphaFoldDB" id="A0A8J7M3M8"/>
<gene>
    <name evidence="1" type="ORF">JFN93_22845</name>
</gene>
<accession>A0A8J7M3M8</accession>
<evidence type="ECO:0000313" key="1">
    <source>
        <dbReference type="EMBL" id="MBJ6727563.1"/>
    </source>
</evidence>
<proteinExistence type="predicted"/>
<reference evidence="1" key="1">
    <citation type="submission" date="2020-12" db="EMBL/GenBank/DDBJ databases">
        <title>Geomonas sp. Red875, isolated from river sediment.</title>
        <authorList>
            <person name="Xu Z."/>
            <person name="Zhang Z."/>
            <person name="Masuda Y."/>
            <person name="Itoh H."/>
            <person name="Senoo K."/>
        </authorList>
    </citation>
    <scope>NUCLEOTIDE SEQUENCE</scope>
    <source>
        <strain evidence="1">Red875</strain>
    </source>
</reference>
<sequence>MREIILKEFMDVMSQANATLRTELSDEAVLLETGMDSLGFAILVAQLETKLGYDPFSLMDQPYYPVTFGDFVQIYERYRPDGNL</sequence>
<dbReference type="RefSeq" id="WP_199386699.1">
    <property type="nucleotide sequence ID" value="NZ_JAEMHM010000025.1"/>
</dbReference>
<evidence type="ECO:0008006" key="3">
    <source>
        <dbReference type="Google" id="ProtNLM"/>
    </source>
</evidence>
<evidence type="ECO:0000313" key="2">
    <source>
        <dbReference type="Proteomes" id="UP000636888"/>
    </source>
</evidence>